<dbReference type="Proteomes" id="UP000237718">
    <property type="component" value="Unassembled WGS sequence"/>
</dbReference>
<dbReference type="EMBL" id="PVUF01000017">
    <property type="protein sequence ID" value="PRZ45131.1"/>
    <property type="molecule type" value="Genomic_DNA"/>
</dbReference>
<feature type="chain" id="PRO_5015759274" evidence="1">
    <location>
        <begin position="26"/>
        <end position="159"/>
    </location>
</feature>
<name>A0A2T1A968_TRISK</name>
<proteinExistence type="predicted"/>
<dbReference type="InterPro" id="IPR007410">
    <property type="entry name" value="LpqE-like"/>
</dbReference>
<gene>
    <name evidence="2" type="ORF">CLV89_11712</name>
</gene>
<dbReference type="Gene3D" id="2.60.40.1890">
    <property type="entry name" value="PCu(A)C copper chaperone"/>
    <property type="match status" value="1"/>
</dbReference>
<comment type="caution">
    <text evidence="2">The sequence shown here is derived from an EMBL/GenBank/DDBJ whole genome shotgun (WGS) entry which is preliminary data.</text>
</comment>
<keyword evidence="1" id="KW-0732">Signal</keyword>
<organism evidence="2 3">
    <name type="scientific">Tritonibacter scottomollicae</name>
    <name type="common">Epibacterium scottomollicae</name>
    <dbReference type="NCBI Taxonomy" id="483013"/>
    <lineage>
        <taxon>Bacteria</taxon>
        <taxon>Pseudomonadati</taxon>
        <taxon>Pseudomonadota</taxon>
        <taxon>Alphaproteobacteria</taxon>
        <taxon>Rhodobacterales</taxon>
        <taxon>Paracoccaceae</taxon>
        <taxon>Tritonibacter</taxon>
    </lineage>
</organism>
<dbReference type="InterPro" id="IPR036182">
    <property type="entry name" value="PCuAC_sf"/>
</dbReference>
<accession>A0A2T1A968</accession>
<dbReference type="Pfam" id="PF04314">
    <property type="entry name" value="PCuAC"/>
    <property type="match status" value="1"/>
</dbReference>
<dbReference type="AlphaFoldDB" id="A0A2T1A968"/>
<dbReference type="RefSeq" id="WP_106165178.1">
    <property type="nucleotide sequence ID" value="NZ_PVUF01000017.1"/>
</dbReference>
<evidence type="ECO:0000313" key="2">
    <source>
        <dbReference type="EMBL" id="PRZ45131.1"/>
    </source>
</evidence>
<dbReference type="SUPFAM" id="SSF110087">
    <property type="entry name" value="DR1885-like metal-binding protein"/>
    <property type="match status" value="1"/>
</dbReference>
<reference evidence="2 3" key="1">
    <citation type="submission" date="2018-03" db="EMBL/GenBank/DDBJ databases">
        <title>Genomic Encyclopedia of Archaeal and Bacterial Type Strains, Phase II (KMG-II): from individual species to whole genera.</title>
        <authorList>
            <person name="Goeker M."/>
        </authorList>
    </citation>
    <scope>NUCLEOTIDE SEQUENCE [LARGE SCALE GENOMIC DNA]</scope>
    <source>
        <strain evidence="2 3">DSM 25328</strain>
    </source>
</reference>
<evidence type="ECO:0000256" key="1">
    <source>
        <dbReference type="SAM" id="SignalP"/>
    </source>
</evidence>
<sequence length="159" mass="16901">MNKARSRTLVALVGGAGFLAQTALADGLPTFAEAFYGVTIENVNVTQGKRGENAAVTFIINNFSYQDVFLQGISSDASSSGELFYKGAFGQGIVESGLPIMQAETLDLSSSHIGARLTDLHSRLLPGDHLTLKLHFRKGQIAISTHVSPQQLADPSRAP</sequence>
<dbReference type="OrthoDB" id="7869668at2"/>
<evidence type="ECO:0000313" key="3">
    <source>
        <dbReference type="Proteomes" id="UP000237718"/>
    </source>
</evidence>
<protein>
    <submittedName>
        <fullName evidence="2">Copper(I)-binding protein</fullName>
    </submittedName>
</protein>
<feature type="signal peptide" evidence="1">
    <location>
        <begin position="1"/>
        <end position="25"/>
    </location>
</feature>